<feature type="region of interest" description="Disordered" evidence="1">
    <location>
        <begin position="1"/>
        <end position="22"/>
    </location>
</feature>
<sequence length="94" mass="10458">MEVSHYNPTRLSSSPVSRLSRPSISFRSRRGVFEAALRHCHRHREVCDSLPPGDTAAVRLPFAPPSEGLSERSSVRARLPWGCTGPHGSGWRPR</sequence>
<evidence type="ECO:0000313" key="2">
    <source>
        <dbReference type="EMBL" id="KAK4799107.1"/>
    </source>
</evidence>
<protein>
    <submittedName>
        <fullName evidence="2">Uncharacterized protein</fullName>
    </submittedName>
</protein>
<evidence type="ECO:0000256" key="1">
    <source>
        <dbReference type="SAM" id="MobiDB-lite"/>
    </source>
</evidence>
<proteinExistence type="predicted"/>
<dbReference type="AlphaFoldDB" id="A0AAN7M6Q1"/>
<name>A0AAN7M6Q1_TRANT</name>
<reference evidence="2 3" key="1">
    <citation type="journal article" date="2023" name="Hortic Res">
        <title>Pangenome of water caltrop reveals structural variations and asymmetric subgenome divergence after allopolyploidization.</title>
        <authorList>
            <person name="Zhang X."/>
            <person name="Chen Y."/>
            <person name="Wang L."/>
            <person name="Yuan Y."/>
            <person name="Fang M."/>
            <person name="Shi L."/>
            <person name="Lu R."/>
            <person name="Comes H.P."/>
            <person name="Ma Y."/>
            <person name="Chen Y."/>
            <person name="Huang G."/>
            <person name="Zhou Y."/>
            <person name="Zheng Z."/>
            <person name="Qiu Y."/>
        </authorList>
    </citation>
    <scope>NUCLEOTIDE SEQUENCE [LARGE SCALE GENOMIC DNA]</scope>
    <source>
        <strain evidence="2">F231</strain>
    </source>
</reference>
<accession>A0AAN7M6Q1</accession>
<dbReference type="Proteomes" id="UP001346149">
    <property type="component" value="Unassembled WGS sequence"/>
</dbReference>
<dbReference type="EMBL" id="JAXQNO010000004">
    <property type="protein sequence ID" value="KAK4799107.1"/>
    <property type="molecule type" value="Genomic_DNA"/>
</dbReference>
<comment type="caution">
    <text evidence="2">The sequence shown here is derived from an EMBL/GenBank/DDBJ whole genome shotgun (WGS) entry which is preliminary data.</text>
</comment>
<evidence type="ECO:0000313" key="3">
    <source>
        <dbReference type="Proteomes" id="UP001346149"/>
    </source>
</evidence>
<keyword evidence="3" id="KW-1185">Reference proteome</keyword>
<feature type="compositionally biased region" description="Low complexity" evidence="1">
    <location>
        <begin position="10"/>
        <end position="22"/>
    </location>
</feature>
<gene>
    <name evidence="2" type="ORF">SAY86_024472</name>
</gene>
<organism evidence="2 3">
    <name type="scientific">Trapa natans</name>
    <name type="common">Water chestnut</name>
    <dbReference type="NCBI Taxonomy" id="22666"/>
    <lineage>
        <taxon>Eukaryota</taxon>
        <taxon>Viridiplantae</taxon>
        <taxon>Streptophyta</taxon>
        <taxon>Embryophyta</taxon>
        <taxon>Tracheophyta</taxon>
        <taxon>Spermatophyta</taxon>
        <taxon>Magnoliopsida</taxon>
        <taxon>eudicotyledons</taxon>
        <taxon>Gunneridae</taxon>
        <taxon>Pentapetalae</taxon>
        <taxon>rosids</taxon>
        <taxon>malvids</taxon>
        <taxon>Myrtales</taxon>
        <taxon>Lythraceae</taxon>
        <taxon>Trapa</taxon>
    </lineage>
</organism>